<name>A0ABW2EKB1_9BACI</name>
<dbReference type="Pfam" id="PF00085">
    <property type="entry name" value="Thioredoxin"/>
    <property type="match status" value="1"/>
</dbReference>
<evidence type="ECO:0000313" key="2">
    <source>
        <dbReference type="EMBL" id="MFC7061941.1"/>
    </source>
</evidence>
<gene>
    <name evidence="2" type="ORF">ACFQIC_08725</name>
</gene>
<dbReference type="EMBL" id="JBHSZV010000020">
    <property type="protein sequence ID" value="MFC7061941.1"/>
    <property type="molecule type" value="Genomic_DNA"/>
</dbReference>
<proteinExistence type="predicted"/>
<sequence>MRKAHSLEAVQEHVQKEMLSLVYISQPGCSVCHSLLPQVEELLEEYPRVYPLHVDSEDVKEIAGEYTVFTVPVVMLFSEGKELLRMARFIPIGDLNQELAKYNHLIQ</sequence>
<evidence type="ECO:0000259" key="1">
    <source>
        <dbReference type="Pfam" id="PF00085"/>
    </source>
</evidence>
<dbReference type="InterPro" id="IPR013766">
    <property type="entry name" value="Thioredoxin_domain"/>
</dbReference>
<dbReference type="CDD" id="cd02947">
    <property type="entry name" value="TRX_family"/>
    <property type="match status" value="1"/>
</dbReference>
<organism evidence="2 3">
    <name type="scientific">Halobacillus seohaensis</name>
    <dbReference type="NCBI Taxonomy" id="447421"/>
    <lineage>
        <taxon>Bacteria</taxon>
        <taxon>Bacillati</taxon>
        <taxon>Bacillota</taxon>
        <taxon>Bacilli</taxon>
        <taxon>Bacillales</taxon>
        <taxon>Bacillaceae</taxon>
        <taxon>Halobacillus</taxon>
    </lineage>
</organism>
<dbReference type="InterPro" id="IPR036249">
    <property type="entry name" value="Thioredoxin-like_sf"/>
</dbReference>
<comment type="caution">
    <text evidence="2">The sequence shown here is derived from an EMBL/GenBank/DDBJ whole genome shotgun (WGS) entry which is preliminary data.</text>
</comment>
<dbReference type="Proteomes" id="UP001596410">
    <property type="component" value="Unassembled WGS sequence"/>
</dbReference>
<dbReference type="Gene3D" id="3.40.30.10">
    <property type="entry name" value="Glutaredoxin"/>
    <property type="match status" value="1"/>
</dbReference>
<feature type="domain" description="Thioredoxin" evidence="1">
    <location>
        <begin position="8"/>
        <end position="86"/>
    </location>
</feature>
<evidence type="ECO:0000313" key="3">
    <source>
        <dbReference type="Proteomes" id="UP001596410"/>
    </source>
</evidence>
<dbReference type="SUPFAM" id="SSF52833">
    <property type="entry name" value="Thioredoxin-like"/>
    <property type="match status" value="1"/>
</dbReference>
<accession>A0ABW2EKB1</accession>
<keyword evidence="3" id="KW-1185">Reference proteome</keyword>
<protein>
    <submittedName>
        <fullName evidence="2">Thioredoxin family protein</fullName>
    </submittedName>
</protein>
<reference evidence="3" key="1">
    <citation type="journal article" date="2019" name="Int. J. Syst. Evol. Microbiol.">
        <title>The Global Catalogue of Microorganisms (GCM) 10K type strain sequencing project: providing services to taxonomists for standard genome sequencing and annotation.</title>
        <authorList>
            <consortium name="The Broad Institute Genomics Platform"/>
            <consortium name="The Broad Institute Genome Sequencing Center for Infectious Disease"/>
            <person name="Wu L."/>
            <person name="Ma J."/>
        </authorList>
    </citation>
    <scope>NUCLEOTIDE SEQUENCE [LARGE SCALE GENOMIC DNA]</scope>
    <source>
        <strain evidence="3">CGMCC 4.1621</strain>
    </source>
</reference>